<feature type="compositionally biased region" description="Polar residues" evidence="5">
    <location>
        <begin position="1307"/>
        <end position="1323"/>
    </location>
</feature>
<dbReference type="PRINTS" id="PR01705">
    <property type="entry name" value="TSP1REPEAT"/>
</dbReference>
<gene>
    <name evidence="9" type="ORF">LNINA_LOCUS13530</name>
</gene>
<dbReference type="Proteomes" id="UP001497472">
    <property type="component" value="Unassembled WGS sequence"/>
</dbReference>
<dbReference type="Pfam" id="PF02210">
    <property type="entry name" value="Laminin_G_2"/>
    <property type="match status" value="1"/>
</dbReference>
<dbReference type="SUPFAM" id="SSF49899">
    <property type="entry name" value="Concanavalin A-like lectins/glucanases"/>
    <property type="match status" value="2"/>
</dbReference>
<protein>
    <recommendedName>
        <fullName evidence="11">Hemicentin-1</fullName>
    </recommendedName>
</protein>
<feature type="domain" description="Letm1 RBD" evidence="8">
    <location>
        <begin position="150"/>
        <end position="351"/>
    </location>
</feature>
<keyword evidence="6" id="KW-1133">Transmembrane helix</keyword>
<dbReference type="Gene3D" id="2.20.100.10">
    <property type="entry name" value="Thrombospondin type-1 (TSP1) repeat"/>
    <property type="match status" value="4"/>
</dbReference>
<evidence type="ECO:0000256" key="3">
    <source>
        <dbReference type="PROSITE-ProRule" id="PRU00122"/>
    </source>
</evidence>
<keyword evidence="10" id="KW-1185">Reference proteome</keyword>
<dbReference type="InterPro" id="IPR001791">
    <property type="entry name" value="Laminin_G"/>
</dbReference>
<keyword evidence="2" id="KW-1015">Disulfide bond</keyword>
<organism evidence="9 10">
    <name type="scientific">Leptosia nina</name>
    <dbReference type="NCBI Taxonomy" id="320188"/>
    <lineage>
        <taxon>Eukaryota</taxon>
        <taxon>Metazoa</taxon>
        <taxon>Ecdysozoa</taxon>
        <taxon>Arthropoda</taxon>
        <taxon>Hexapoda</taxon>
        <taxon>Insecta</taxon>
        <taxon>Pterygota</taxon>
        <taxon>Neoptera</taxon>
        <taxon>Endopterygota</taxon>
        <taxon>Lepidoptera</taxon>
        <taxon>Glossata</taxon>
        <taxon>Ditrysia</taxon>
        <taxon>Papilionoidea</taxon>
        <taxon>Pieridae</taxon>
        <taxon>Pierinae</taxon>
        <taxon>Leptosia</taxon>
    </lineage>
</organism>
<proteinExistence type="predicted"/>
<accession>A0AAV1K0H8</accession>
<dbReference type="InterPro" id="IPR036383">
    <property type="entry name" value="TSP1_rpt_sf"/>
</dbReference>
<comment type="caution">
    <text evidence="9">The sequence shown here is derived from an EMBL/GenBank/DDBJ whole genome shotgun (WGS) entry which is preliminary data.</text>
</comment>
<dbReference type="PROSITE" id="PS50092">
    <property type="entry name" value="TSP1"/>
    <property type="match status" value="4"/>
</dbReference>
<dbReference type="SMART" id="SM00209">
    <property type="entry name" value="TSP1"/>
    <property type="match status" value="4"/>
</dbReference>
<dbReference type="InterPro" id="IPR000884">
    <property type="entry name" value="TSP1_rpt"/>
</dbReference>
<dbReference type="InterPro" id="IPR013320">
    <property type="entry name" value="ConA-like_dom_sf"/>
</dbReference>
<evidence type="ECO:0000259" key="8">
    <source>
        <dbReference type="PROSITE" id="PS51758"/>
    </source>
</evidence>
<dbReference type="FunFam" id="2.20.100.10:FF:000001">
    <property type="entry name" value="semaphorin-5A isoform X1"/>
    <property type="match status" value="2"/>
</dbReference>
<feature type="region of interest" description="Disordered" evidence="5">
    <location>
        <begin position="1307"/>
        <end position="1332"/>
    </location>
</feature>
<dbReference type="SMART" id="SM00282">
    <property type="entry name" value="LamG"/>
    <property type="match status" value="2"/>
</dbReference>
<evidence type="ECO:0000256" key="2">
    <source>
        <dbReference type="ARBA" id="ARBA00023157"/>
    </source>
</evidence>
<evidence type="ECO:0000313" key="9">
    <source>
        <dbReference type="EMBL" id="CAK1554638.1"/>
    </source>
</evidence>
<keyword evidence="6" id="KW-0812">Transmembrane</keyword>
<evidence type="ECO:0008006" key="11">
    <source>
        <dbReference type="Google" id="ProtNLM"/>
    </source>
</evidence>
<sequence>MLQKSQEFNKNRFLITERNKHTKTIKKEKEKFRTFVINRYIEYVKNYTRVLETRFPSAMKMYRVFSIGIKDFLRDLKTYITLRIKIARDQGFSNMSRQDIELYEKMPTDMWRIAPVLILSAIPFGNYIIFPLAFLKPRKLLCSHFWSIQQRVEFSMQDLTERLRYNRAVFRALQERLDTIPESSIKEKWERIIALLGSGVHPTANDIIECKELFSKEPYNMKNLTYAHMGSLLRMHGLKKSIFRRKKLKYRAFLLLQMDKAIIREGGVEMLGSESLRNACQIRGLNGSHLSNQNMKDWLQQWLQVSQNVDSMAHVGSKKPIDKDKLASWHVECELGIITDSDCPIDGGWSSWSSWSECQGACDKTGHRKRTRECVNPPPSKDGLPCSGSDQELETCYLNNCNVEDFRKIVKGDPARIAGLNQLEAVPAVADRCLQMECPFEAIEAGLTNENTWQLSAEELWNALQCVKRNLGCPVAGQWSIWDSWSNCGARCGKGLRWRQRKCDAPPPSDARLMCSGAPLQYEECEGDQCAIDDPKLEYSPTGAWSPWGQWTDCSEHCGIGIRHRKRQCVEKHTSHSLFAWRTNCRGQHDQLEVCSSKNCNLDGGWSGWGPWGACSKTCGAGKRSRSRSCTRPIPFGEGANCFGPRTEIGTCHRKPCDVYSNTVALFNGDSVLEYNFTKRHSTFFHFYIRFMPLSPTGTLVRRDKLTYPFIQLLLHKWHLCLDVSGSSKCVLPRICSPNVLAPAVWQSALVTFTNNAAILRINDAQIPLKCSVACEPQLTNDFVAIHVGERFHGAVQEIILNFIPLSMFIEKERQVRTTNLFPAFASNIIYDKANLEEAFITLENYYYLRLPCFYKGEESWQIKLTVKPKTDNGLILFIYDDSSNWILMSLQNMRLKLKLKLGEHKSEVISSSEYQPDHWLDLTLSRKKSANILEATINNGEHLHLDLTDKIMKTGNQMFKRQNYIVQNTTEVLDDICDSSEEKYENVLYKQKRFSFIHCDEEFFVGFIPFYLKKNISEEAIPFSGTIASIHLNGALFNLQDCSMERNIEDTIQLSSRTASISGSYQETVWGKSKKINLTCFYSKTQSLFKNKSYWLFLDTGIRGIFKNTNVTWHDNGRILRLALPENKELRGFYSCRSFYNKRTRNLITYGVIGKVENKFSGPDLTTAAAVFTTLSLVIFTLGWLIIEGINDLREGHGFFRDINLTPEKEAEAVCNYIDKNIHLLGSKSAAKLAKARARRKARQLASRASFAAQEPEGLLQIDNNTEDQAQAIEEETPKEPLPALPASQCFVTEPFHQVFRCEPSYVSSPRHGSNITSPETKLTSSSSLDTSPRNLCSRLLLNRFKYSSKESLRSKLLPRSKRERHSNATQLLTIKSSTLVNLSPAQRILQKFHELRPDDT</sequence>
<evidence type="ECO:0000256" key="5">
    <source>
        <dbReference type="SAM" id="MobiDB-lite"/>
    </source>
</evidence>
<dbReference type="SUPFAM" id="SSF82895">
    <property type="entry name" value="TSP-1 type 1 repeat"/>
    <property type="match status" value="4"/>
</dbReference>
<evidence type="ECO:0000259" key="7">
    <source>
        <dbReference type="PROSITE" id="PS50025"/>
    </source>
</evidence>
<comment type="caution">
    <text evidence="3">Lacks conserved residue(s) required for the propagation of feature annotation.</text>
</comment>
<evidence type="ECO:0000256" key="1">
    <source>
        <dbReference type="ARBA" id="ARBA00022737"/>
    </source>
</evidence>
<reference evidence="9 10" key="1">
    <citation type="submission" date="2023-11" db="EMBL/GenBank/DDBJ databases">
        <authorList>
            <person name="Okamura Y."/>
        </authorList>
    </citation>
    <scope>NUCLEOTIDE SEQUENCE [LARGE SCALE GENOMIC DNA]</scope>
</reference>
<keyword evidence="6" id="KW-0472">Membrane</keyword>
<dbReference type="InterPro" id="IPR052065">
    <property type="entry name" value="Compl_asym_regulator"/>
</dbReference>
<keyword evidence="1" id="KW-0677">Repeat</keyword>
<dbReference type="InterPro" id="IPR033122">
    <property type="entry name" value="LETM1-like_RBD"/>
</dbReference>
<dbReference type="GO" id="GO:0043022">
    <property type="term" value="F:ribosome binding"/>
    <property type="evidence" value="ECO:0007669"/>
    <property type="project" value="InterPro"/>
</dbReference>
<dbReference type="Pfam" id="PF00090">
    <property type="entry name" value="TSP_1"/>
    <property type="match status" value="4"/>
</dbReference>
<dbReference type="PANTHER" id="PTHR22906">
    <property type="entry name" value="PROPERDIN"/>
    <property type="match status" value="1"/>
</dbReference>
<dbReference type="FunFam" id="2.20.100.10:FF:000002">
    <property type="entry name" value="Unc-5 netrin receptor C"/>
    <property type="match status" value="1"/>
</dbReference>
<dbReference type="Gene3D" id="2.60.120.200">
    <property type="match status" value="2"/>
</dbReference>
<evidence type="ECO:0000256" key="6">
    <source>
        <dbReference type="SAM" id="Phobius"/>
    </source>
</evidence>
<feature type="transmembrane region" description="Helical" evidence="6">
    <location>
        <begin position="113"/>
        <end position="135"/>
    </location>
</feature>
<keyword evidence="4" id="KW-0496">Mitochondrion</keyword>
<dbReference type="EMBL" id="CAVLEF010000279">
    <property type="protein sequence ID" value="CAK1554638.1"/>
    <property type="molecule type" value="Genomic_DNA"/>
</dbReference>
<dbReference type="PANTHER" id="PTHR22906:SF21">
    <property type="entry name" value="SEMA DOMAIN-CONTAINING PROTEIN"/>
    <property type="match status" value="1"/>
</dbReference>
<feature type="domain" description="Laminin G" evidence="7">
    <location>
        <begin position="838"/>
        <end position="1081"/>
    </location>
</feature>
<dbReference type="Pfam" id="PF07766">
    <property type="entry name" value="LETM1_RBD"/>
    <property type="match status" value="1"/>
</dbReference>
<name>A0AAV1K0H8_9NEOP</name>
<dbReference type="PROSITE" id="PS51758">
    <property type="entry name" value="LETM1_RBD"/>
    <property type="match status" value="1"/>
</dbReference>
<evidence type="ECO:0000313" key="10">
    <source>
        <dbReference type="Proteomes" id="UP001497472"/>
    </source>
</evidence>
<dbReference type="PROSITE" id="PS50025">
    <property type="entry name" value="LAM_G_DOMAIN"/>
    <property type="match status" value="1"/>
</dbReference>
<evidence type="ECO:0000256" key="4">
    <source>
        <dbReference type="PROSITE-ProRule" id="PRU01094"/>
    </source>
</evidence>